<reference evidence="1" key="2">
    <citation type="submission" date="2025-08" db="UniProtKB">
        <authorList>
            <consortium name="Ensembl"/>
        </authorList>
    </citation>
    <scope>IDENTIFICATION</scope>
</reference>
<keyword evidence="2" id="KW-1185">Reference proteome</keyword>
<evidence type="ECO:0000313" key="2">
    <source>
        <dbReference type="Proteomes" id="UP000291020"/>
    </source>
</evidence>
<dbReference type="STRING" id="38772.ENSGAGP00000003834"/>
<protein>
    <submittedName>
        <fullName evidence="1">Uncharacterized protein</fullName>
    </submittedName>
</protein>
<organism evidence="1 2">
    <name type="scientific">Gopherus agassizii</name>
    <name type="common">Agassiz's desert tortoise</name>
    <dbReference type="NCBI Taxonomy" id="38772"/>
    <lineage>
        <taxon>Eukaryota</taxon>
        <taxon>Metazoa</taxon>
        <taxon>Chordata</taxon>
        <taxon>Craniata</taxon>
        <taxon>Vertebrata</taxon>
        <taxon>Euteleostomi</taxon>
        <taxon>Archelosauria</taxon>
        <taxon>Testudinata</taxon>
        <taxon>Testudines</taxon>
        <taxon>Cryptodira</taxon>
        <taxon>Durocryptodira</taxon>
        <taxon>Testudinoidea</taxon>
        <taxon>Testudinidae</taxon>
        <taxon>Gopherus</taxon>
    </lineage>
</organism>
<sequence length="78" mass="8160">MAAHVPLPPGLPQLLKAGTRYFSGLQESLFSHITACRALALCLRTSYGPSCCALACPWPPCGTATTRPARKPCGCCPA</sequence>
<name>A0A452GPK3_9SAUR</name>
<dbReference type="AlphaFoldDB" id="A0A452GPK3"/>
<dbReference type="Proteomes" id="UP000291020">
    <property type="component" value="Unassembled WGS sequence"/>
</dbReference>
<reference evidence="1" key="3">
    <citation type="submission" date="2025-09" db="UniProtKB">
        <authorList>
            <consortium name="Ensembl"/>
        </authorList>
    </citation>
    <scope>IDENTIFICATION</scope>
</reference>
<accession>A0A452GPK3</accession>
<evidence type="ECO:0000313" key="1">
    <source>
        <dbReference type="Ensembl" id="ENSGAGP00000003834.1"/>
    </source>
</evidence>
<proteinExistence type="predicted"/>
<dbReference type="Ensembl" id="ENSGAGT00000004442.1">
    <property type="protein sequence ID" value="ENSGAGP00000003834.1"/>
    <property type="gene ID" value="ENSGAGG00000003124.1"/>
</dbReference>
<reference evidence="2" key="1">
    <citation type="journal article" date="2017" name="PLoS ONE">
        <title>The Agassiz's desert tortoise genome provides a resource for the conservation of a threatened species.</title>
        <authorList>
            <person name="Tollis M."/>
            <person name="DeNardo D.F."/>
            <person name="Cornelius J.A."/>
            <person name="Dolby G.A."/>
            <person name="Edwards T."/>
            <person name="Henen B.T."/>
            <person name="Karl A.E."/>
            <person name="Murphy R.W."/>
            <person name="Kusumi K."/>
        </authorList>
    </citation>
    <scope>NUCLEOTIDE SEQUENCE [LARGE SCALE GENOMIC DNA]</scope>
</reference>